<keyword evidence="3" id="KW-1185">Reference proteome</keyword>
<dbReference type="GeneID" id="20638646"/>
<organism evidence="2 3">
    <name type="scientific">Phytophthora sojae (strain P6497)</name>
    <name type="common">Soybean stem and root rot agent</name>
    <name type="synonym">Phytophthora megasperma f. sp. glycines</name>
    <dbReference type="NCBI Taxonomy" id="1094619"/>
    <lineage>
        <taxon>Eukaryota</taxon>
        <taxon>Sar</taxon>
        <taxon>Stramenopiles</taxon>
        <taxon>Oomycota</taxon>
        <taxon>Peronosporomycetes</taxon>
        <taxon>Peronosporales</taxon>
        <taxon>Peronosporaceae</taxon>
        <taxon>Phytophthora</taxon>
    </lineage>
</organism>
<gene>
    <name evidence="2" type="ORF">PHYSODRAFT_255731</name>
</gene>
<dbReference type="SMR" id="G4ZFJ2"/>
<dbReference type="InParanoid" id="G4ZFJ2"/>
<protein>
    <submittedName>
        <fullName evidence="2">Uncharacterized protein</fullName>
    </submittedName>
</protein>
<dbReference type="AlphaFoldDB" id="G4ZFJ2"/>
<proteinExistence type="predicted"/>
<reference evidence="2 3" key="1">
    <citation type="journal article" date="2006" name="Science">
        <title>Phytophthora genome sequences uncover evolutionary origins and mechanisms of pathogenesis.</title>
        <authorList>
            <person name="Tyler B.M."/>
            <person name="Tripathy S."/>
            <person name="Zhang X."/>
            <person name="Dehal P."/>
            <person name="Jiang R.H."/>
            <person name="Aerts A."/>
            <person name="Arredondo F.D."/>
            <person name="Baxter L."/>
            <person name="Bensasson D."/>
            <person name="Beynon J.L."/>
            <person name="Chapman J."/>
            <person name="Damasceno C.M."/>
            <person name="Dorrance A.E."/>
            <person name="Dou D."/>
            <person name="Dickerman A.W."/>
            <person name="Dubchak I.L."/>
            <person name="Garbelotto M."/>
            <person name="Gijzen M."/>
            <person name="Gordon S.G."/>
            <person name="Govers F."/>
            <person name="Grunwald N.J."/>
            <person name="Huang W."/>
            <person name="Ivors K.L."/>
            <person name="Jones R.W."/>
            <person name="Kamoun S."/>
            <person name="Krampis K."/>
            <person name="Lamour K.H."/>
            <person name="Lee M.K."/>
            <person name="McDonald W.H."/>
            <person name="Medina M."/>
            <person name="Meijer H.J."/>
            <person name="Nordberg E.K."/>
            <person name="Maclean D.J."/>
            <person name="Ospina-Giraldo M.D."/>
            <person name="Morris P.F."/>
            <person name="Phuntumart V."/>
            <person name="Putnam N.H."/>
            <person name="Rash S."/>
            <person name="Rose J.K."/>
            <person name="Sakihama Y."/>
            <person name="Salamov A.A."/>
            <person name="Savidor A."/>
            <person name="Scheuring C.F."/>
            <person name="Smith B.M."/>
            <person name="Sobral B.W."/>
            <person name="Terry A."/>
            <person name="Torto-Alalibo T.A."/>
            <person name="Win J."/>
            <person name="Xu Z."/>
            <person name="Zhang H."/>
            <person name="Grigoriev I.V."/>
            <person name="Rokhsar D.S."/>
            <person name="Boore J.L."/>
        </authorList>
    </citation>
    <scope>NUCLEOTIDE SEQUENCE [LARGE SCALE GENOMIC DNA]</scope>
    <source>
        <strain evidence="2 3">P6497</strain>
    </source>
</reference>
<accession>G4ZFJ2</accession>
<evidence type="ECO:0000313" key="2">
    <source>
        <dbReference type="EMBL" id="EGZ17929.1"/>
    </source>
</evidence>
<name>G4ZFJ2_PHYSP</name>
<sequence>MADLDQAVRERDNPELTRLRDLQETTVADLAQVCRERDALQGEVNQVRSEFHDLQSDFDASKQTVTAMGRRIQAIESESRLLTQDLIRMSHERDVLQQELSLTSITTLVRARPGAIEEVLDPAYILSLIHPTLAVKRRIFSPSSEHDEAMDQEGNRAAFGAATEGEIDDDGGGNQEEEAEHAHTLVSADYHPWLVDRLNDVAMVSMLIDALFPILPTAPGCLFPYFGPAQGRKPKIQLSDYCWELNTEENVRALLDTHPWEILENPGDAISFEVTVGGRLGILIQEYGIFEDTNLMSYWESTHHFPIPDTMAKKYPWLLGTQ</sequence>
<keyword evidence="1" id="KW-0175">Coiled coil</keyword>
<feature type="coiled-coil region" evidence="1">
    <location>
        <begin position="30"/>
        <end position="57"/>
    </location>
</feature>
<dbReference type="KEGG" id="psoj:PHYSODRAFT_255731"/>
<dbReference type="EMBL" id="JH159154">
    <property type="protein sequence ID" value="EGZ17929.1"/>
    <property type="molecule type" value="Genomic_DNA"/>
</dbReference>
<dbReference type="RefSeq" id="XP_009526987.1">
    <property type="nucleotide sequence ID" value="XM_009528692.1"/>
</dbReference>
<evidence type="ECO:0000313" key="3">
    <source>
        <dbReference type="Proteomes" id="UP000002640"/>
    </source>
</evidence>
<dbReference type="Proteomes" id="UP000002640">
    <property type="component" value="Unassembled WGS sequence"/>
</dbReference>
<evidence type="ECO:0000256" key="1">
    <source>
        <dbReference type="SAM" id="Coils"/>
    </source>
</evidence>